<dbReference type="Gene3D" id="3.40.50.2300">
    <property type="match status" value="2"/>
</dbReference>
<dbReference type="CDD" id="cd20013">
    <property type="entry name" value="PBP1_RPA0985_benzoate-like"/>
    <property type="match status" value="1"/>
</dbReference>
<evidence type="ECO:0000256" key="1">
    <source>
        <dbReference type="ARBA" id="ARBA00010062"/>
    </source>
</evidence>
<name>A0A934TP07_9BURK</name>
<sequence>MNASRTLRGLAAGLLGVAVATTAMAQETVRVGVLLSYSGISGMAGQAADNLIKQFQKTHGSEPGGKKLEFIRRDTTGPNPEVARRMAQELIVREKAQVIIGPDFTPNVLAMAPLLTEAKVPAIIMGAATQGIVGEKSPYYTRTFYSIPQSVRPAAQWAAKNGLKKMVVVIADYAPGHDAEATFTTTFKELGGQVVTTIKVPVRNPEFSGYMQRIKDANADAVFAFMPIGELSLGFLKAYSDAGLKNGKLKLVTTGDVTDESTLDAAGDSALGVISTGMYSEVHDSALNKKFVADYQKAFGKKPRISLGNVAVWDALTVLYSGLEAQRGQKFDAEKFMATVKGSKFESPRGPFTLDKTTGDIVQNVYVRRVERRDGELQNVEIETMPDVSPK</sequence>
<feature type="signal peptide" evidence="3">
    <location>
        <begin position="1"/>
        <end position="25"/>
    </location>
</feature>
<proteinExistence type="inferred from homology"/>
<dbReference type="InterPro" id="IPR028082">
    <property type="entry name" value="Peripla_BP_I"/>
</dbReference>
<reference evidence="5" key="2">
    <citation type="submission" date="2021-01" db="EMBL/GenBank/DDBJ databases">
        <authorList>
            <person name="Kang M."/>
        </authorList>
    </citation>
    <scope>NUCLEOTIDE SEQUENCE</scope>
    <source>
        <strain evidence="5">KACC 17527</strain>
    </source>
</reference>
<evidence type="ECO:0000256" key="3">
    <source>
        <dbReference type="SAM" id="SignalP"/>
    </source>
</evidence>
<evidence type="ECO:0000313" key="6">
    <source>
        <dbReference type="Proteomes" id="UP000630528"/>
    </source>
</evidence>
<dbReference type="SUPFAM" id="SSF53822">
    <property type="entry name" value="Periplasmic binding protein-like I"/>
    <property type="match status" value="1"/>
</dbReference>
<dbReference type="AlphaFoldDB" id="A0A934TP07"/>
<gene>
    <name evidence="5" type="ORF">JJB11_02115</name>
</gene>
<keyword evidence="2 3" id="KW-0732">Signal</keyword>
<dbReference type="Pfam" id="PF13458">
    <property type="entry name" value="Peripla_BP_6"/>
    <property type="match status" value="1"/>
</dbReference>
<dbReference type="PANTHER" id="PTHR30483">
    <property type="entry name" value="LEUCINE-SPECIFIC-BINDING PROTEIN"/>
    <property type="match status" value="1"/>
</dbReference>
<protein>
    <submittedName>
        <fullName evidence="5">ABC transporter substrate-binding protein</fullName>
    </submittedName>
</protein>
<evidence type="ECO:0000259" key="4">
    <source>
        <dbReference type="Pfam" id="PF13458"/>
    </source>
</evidence>
<dbReference type="InterPro" id="IPR051010">
    <property type="entry name" value="BCAA_transport"/>
</dbReference>
<evidence type="ECO:0000256" key="2">
    <source>
        <dbReference type="ARBA" id="ARBA00022729"/>
    </source>
</evidence>
<evidence type="ECO:0000313" key="5">
    <source>
        <dbReference type="EMBL" id="MBK6004874.1"/>
    </source>
</evidence>
<dbReference type="Proteomes" id="UP000630528">
    <property type="component" value="Unassembled WGS sequence"/>
</dbReference>
<keyword evidence="6" id="KW-1185">Reference proteome</keyword>
<dbReference type="PANTHER" id="PTHR30483:SF6">
    <property type="entry name" value="PERIPLASMIC BINDING PROTEIN OF ABC TRANSPORTER FOR NATURAL AMINO ACIDS"/>
    <property type="match status" value="1"/>
</dbReference>
<dbReference type="InterPro" id="IPR028081">
    <property type="entry name" value="Leu-bd"/>
</dbReference>
<accession>A0A934TP07</accession>
<dbReference type="EMBL" id="JAEPWM010000001">
    <property type="protein sequence ID" value="MBK6004874.1"/>
    <property type="molecule type" value="Genomic_DNA"/>
</dbReference>
<feature type="domain" description="Leucine-binding protein" evidence="4">
    <location>
        <begin position="28"/>
        <end position="371"/>
    </location>
</feature>
<feature type="chain" id="PRO_5037804703" evidence="3">
    <location>
        <begin position="26"/>
        <end position="391"/>
    </location>
</feature>
<organism evidence="5 6">
    <name type="scientific">Ramlibacter ginsenosidimutans</name>
    <dbReference type="NCBI Taxonomy" id="502333"/>
    <lineage>
        <taxon>Bacteria</taxon>
        <taxon>Pseudomonadati</taxon>
        <taxon>Pseudomonadota</taxon>
        <taxon>Betaproteobacteria</taxon>
        <taxon>Burkholderiales</taxon>
        <taxon>Comamonadaceae</taxon>
        <taxon>Ramlibacter</taxon>
    </lineage>
</organism>
<comment type="similarity">
    <text evidence="1">Belongs to the leucine-binding protein family.</text>
</comment>
<comment type="caution">
    <text evidence="5">The sequence shown here is derived from an EMBL/GenBank/DDBJ whole genome shotgun (WGS) entry which is preliminary data.</text>
</comment>
<reference evidence="5" key="1">
    <citation type="journal article" date="2012" name="J. Microbiol. Biotechnol.">
        <title>Ramlibacter ginsenosidimutans sp. nov., with ginsenoside-converting activity.</title>
        <authorList>
            <person name="Wang L."/>
            <person name="An D.S."/>
            <person name="Kim S.G."/>
            <person name="Jin F.X."/>
            <person name="Kim S.C."/>
            <person name="Lee S.T."/>
            <person name="Im W.T."/>
        </authorList>
    </citation>
    <scope>NUCLEOTIDE SEQUENCE</scope>
    <source>
        <strain evidence="5">KACC 17527</strain>
    </source>
</reference>
<dbReference type="RefSeq" id="WP_201166247.1">
    <property type="nucleotide sequence ID" value="NZ_JAEPWM010000001.1"/>
</dbReference>